<accession>A0A5S5DP16</accession>
<evidence type="ECO:0000256" key="1">
    <source>
        <dbReference type="SAM" id="SignalP"/>
    </source>
</evidence>
<dbReference type="PANTHER" id="PTHR34406:SF1">
    <property type="entry name" value="PROTEIN YCEI"/>
    <property type="match status" value="1"/>
</dbReference>
<dbReference type="AlphaFoldDB" id="A0A5S5DP16"/>
<evidence type="ECO:0000313" key="3">
    <source>
        <dbReference type="EMBL" id="TYP97465.1"/>
    </source>
</evidence>
<protein>
    <submittedName>
        <fullName evidence="3">YceI-like domain-containing protein</fullName>
    </submittedName>
</protein>
<dbReference type="OrthoDB" id="116832at2"/>
<sequence length="179" mass="20303">MKYILSVLVCFLLINNLKAQDRYLTKQGTISFFSHSPVEDIEAVNNQVLSIVDIETGDVAISVLMKSFMFEKSLMQEHFNENYMESDKFPKAKFKGEIIDFENLENKNKVSIQGDLTIHGITKKVKVEAGIEIDKDSVVLKGVFTVLVADYEIKIPSVVKNNIAKTIEITFSLNHKKIK</sequence>
<dbReference type="SMART" id="SM00867">
    <property type="entry name" value="YceI"/>
    <property type="match status" value="1"/>
</dbReference>
<gene>
    <name evidence="3" type="ORF">C7447_104151</name>
</gene>
<dbReference type="InterPro" id="IPR036761">
    <property type="entry name" value="TTHA0802/YceI-like_sf"/>
</dbReference>
<dbReference type="PANTHER" id="PTHR34406">
    <property type="entry name" value="PROTEIN YCEI"/>
    <property type="match status" value="1"/>
</dbReference>
<dbReference type="SUPFAM" id="SSF101874">
    <property type="entry name" value="YceI-like"/>
    <property type="match status" value="1"/>
</dbReference>
<dbReference type="EMBL" id="VNIA01000004">
    <property type="protein sequence ID" value="TYP97465.1"/>
    <property type="molecule type" value="Genomic_DNA"/>
</dbReference>
<proteinExistence type="predicted"/>
<dbReference type="InterPro" id="IPR007372">
    <property type="entry name" value="Lipid/polyisoprenoid-bd_YceI"/>
</dbReference>
<dbReference type="RefSeq" id="WP_148870807.1">
    <property type="nucleotide sequence ID" value="NZ_VNIA01000004.1"/>
</dbReference>
<evidence type="ECO:0000313" key="4">
    <source>
        <dbReference type="Proteomes" id="UP000323136"/>
    </source>
</evidence>
<organism evidence="3 4">
    <name type="scientific">Tenacibaculum adriaticum</name>
    <dbReference type="NCBI Taxonomy" id="413713"/>
    <lineage>
        <taxon>Bacteria</taxon>
        <taxon>Pseudomonadati</taxon>
        <taxon>Bacteroidota</taxon>
        <taxon>Flavobacteriia</taxon>
        <taxon>Flavobacteriales</taxon>
        <taxon>Flavobacteriaceae</taxon>
        <taxon>Tenacibaculum</taxon>
    </lineage>
</organism>
<reference evidence="3 4" key="1">
    <citation type="submission" date="2019-07" db="EMBL/GenBank/DDBJ databases">
        <title>Genomic Encyclopedia of Type Strains, Phase IV (KMG-IV): sequencing the most valuable type-strain genomes for metagenomic binning, comparative biology and taxonomic classification.</title>
        <authorList>
            <person name="Goeker M."/>
        </authorList>
    </citation>
    <scope>NUCLEOTIDE SEQUENCE [LARGE SCALE GENOMIC DNA]</scope>
    <source>
        <strain evidence="3 4">DSM 18961</strain>
    </source>
</reference>
<keyword evidence="1" id="KW-0732">Signal</keyword>
<evidence type="ECO:0000259" key="2">
    <source>
        <dbReference type="SMART" id="SM00867"/>
    </source>
</evidence>
<comment type="caution">
    <text evidence="3">The sequence shown here is derived from an EMBL/GenBank/DDBJ whole genome shotgun (WGS) entry which is preliminary data.</text>
</comment>
<dbReference type="Proteomes" id="UP000323136">
    <property type="component" value="Unassembled WGS sequence"/>
</dbReference>
<feature type="domain" description="Lipid/polyisoprenoid-binding YceI-like" evidence="2">
    <location>
        <begin position="21"/>
        <end position="176"/>
    </location>
</feature>
<dbReference type="Pfam" id="PF04264">
    <property type="entry name" value="YceI"/>
    <property type="match status" value="1"/>
</dbReference>
<dbReference type="Gene3D" id="2.40.128.110">
    <property type="entry name" value="Lipid/polyisoprenoid-binding, YceI-like"/>
    <property type="match status" value="1"/>
</dbReference>
<keyword evidence="4" id="KW-1185">Reference proteome</keyword>
<feature type="chain" id="PRO_5024281363" evidence="1">
    <location>
        <begin position="20"/>
        <end position="179"/>
    </location>
</feature>
<name>A0A5S5DP16_9FLAO</name>
<feature type="signal peptide" evidence="1">
    <location>
        <begin position="1"/>
        <end position="19"/>
    </location>
</feature>